<dbReference type="SMART" id="SM00484">
    <property type="entry name" value="XPGI"/>
    <property type="match status" value="1"/>
</dbReference>
<comment type="cofactor">
    <cofactor evidence="1">
        <name>Mg(2+)</name>
        <dbReference type="ChEBI" id="CHEBI:18420"/>
    </cofactor>
</comment>
<dbReference type="SMART" id="SM00485">
    <property type="entry name" value="XPGN"/>
    <property type="match status" value="1"/>
</dbReference>
<keyword evidence="4" id="KW-0540">Nuclease</keyword>
<accession>A0AAU9ICK9</accession>
<keyword evidence="10" id="KW-0460">Magnesium</keyword>
<dbReference type="GO" id="GO:0006281">
    <property type="term" value="P:DNA repair"/>
    <property type="evidence" value="ECO:0007669"/>
    <property type="project" value="UniProtKB-KW"/>
</dbReference>
<keyword evidence="12" id="KW-0234">DNA repair</keyword>
<comment type="caution">
    <text evidence="20">The sequence shown here is derived from an EMBL/GenBank/DDBJ whole genome shotgun (WGS) entry which is preliminary data.</text>
</comment>
<dbReference type="FunFam" id="1.10.150.20:FF:000009">
    <property type="entry name" value="Flap endonuclease 1"/>
    <property type="match status" value="1"/>
</dbReference>
<dbReference type="PROSITE" id="PS00842">
    <property type="entry name" value="XPG_2"/>
    <property type="match status" value="1"/>
</dbReference>
<dbReference type="PANTHER" id="PTHR11081:SF9">
    <property type="entry name" value="FLAP ENDONUCLEASE 1"/>
    <property type="match status" value="1"/>
</dbReference>
<dbReference type="InterPro" id="IPR006086">
    <property type="entry name" value="XPG-I_dom"/>
</dbReference>
<dbReference type="CDD" id="cd09867">
    <property type="entry name" value="PIN_FEN1"/>
    <property type="match status" value="1"/>
</dbReference>
<evidence type="ECO:0000256" key="9">
    <source>
        <dbReference type="ARBA" id="ARBA00022839"/>
    </source>
</evidence>
<evidence type="ECO:0000256" key="4">
    <source>
        <dbReference type="ARBA" id="ARBA00022722"/>
    </source>
</evidence>
<protein>
    <recommendedName>
        <fullName evidence="22">Flap endonuclease 1</fullName>
    </recommendedName>
</protein>
<dbReference type="InterPro" id="IPR008918">
    <property type="entry name" value="HhH2"/>
</dbReference>
<dbReference type="GO" id="GO:0008409">
    <property type="term" value="F:5'-3' exonuclease activity"/>
    <property type="evidence" value="ECO:0007669"/>
    <property type="project" value="TreeGrafter"/>
</dbReference>
<feature type="region of interest" description="Disordered" evidence="17">
    <location>
        <begin position="465"/>
        <end position="484"/>
    </location>
</feature>
<keyword evidence="21" id="KW-1185">Reference proteome</keyword>
<evidence type="ECO:0000313" key="20">
    <source>
        <dbReference type="EMBL" id="CAG9311111.1"/>
    </source>
</evidence>
<dbReference type="CDD" id="cd09901">
    <property type="entry name" value="H3TH_FEN1-like"/>
    <property type="match status" value="1"/>
</dbReference>
<dbReference type="InterPro" id="IPR006084">
    <property type="entry name" value="XPG/Rad2"/>
</dbReference>
<proteinExistence type="inferred from homology"/>
<comment type="function">
    <text evidence="14">Structure-specific nuclease with 5'-flap endonuclease and 5'-3' exonuclease activities involved in DNA replication and repair. During DNA replication, cleaves the 5'-overhanging flap structure that is generated by displacement synthesis when DNA polymerase encounters the 5'-end of a downstream Okazaki fragment. It enters the flap from the 5'-end and then tracks to cleave the flap base, leaving a nick for ligation. Also involved in the long patch base excision repair (LP-BER) pathway, by cleaving within the apurinic/apyrimidinic (AP) site-terminated flap. Acts as a genome stabilization factor that prevents flaps from equilibrating into structures that lead to duplications and deletions. Also possesses 5'-3' exonuclease activity on nicked or gapped double-stranded DNA, and exhibits RNase H activity. Also involved in replication and repair of rDNA and in repairing mitochondrial DNA.</text>
</comment>
<evidence type="ECO:0000256" key="5">
    <source>
        <dbReference type="ARBA" id="ARBA00022723"/>
    </source>
</evidence>
<evidence type="ECO:0000259" key="19">
    <source>
        <dbReference type="SMART" id="SM00485"/>
    </source>
</evidence>
<dbReference type="PRINTS" id="PR00853">
    <property type="entry name" value="XPGRADSUPER"/>
</dbReference>
<keyword evidence="9" id="KW-0269">Exonuclease</keyword>
<keyword evidence="8" id="KW-0378">Hydrolase</keyword>
<dbReference type="GO" id="GO:0046872">
    <property type="term" value="F:metal ion binding"/>
    <property type="evidence" value="ECO:0007669"/>
    <property type="project" value="UniProtKB-KW"/>
</dbReference>
<dbReference type="Gene3D" id="3.40.50.1010">
    <property type="entry name" value="5'-nuclease"/>
    <property type="match status" value="1"/>
</dbReference>
<evidence type="ECO:0000256" key="17">
    <source>
        <dbReference type="SAM" id="MobiDB-lite"/>
    </source>
</evidence>
<name>A0AAU9ICK9_9CILI</name>
<keyword evidence="6" id="KW-0255">Endonuclease</keyword>
<dbReference type="InterPro" id="IPR029060">
    <property type="entry name" value="PIN-like_dom_sf"/>
</dbReference>
<organism evidence="20 21">
    <name type="scientific">Blepharisma stoltei</name>
    <dbReference type="NCBI Taxonomy" id="1481888"/>
    <lineage>
        <taxon>Eukaryota</taxon>
        <taxon>Sar</taxon>
        <taxon>Alveolata</taxon>
        <taxon>Ciliophora</taxon>
        <taxon>Postciliodesmatophora</taxon>
        <taxon>Heterotrichea</taxon>
        <taxon>Heterotrichida</taxon>
        <taxon>Blepharismidae</taxon>
        <taxon>Blepharisma</taxon>
    </lineage>
</organism>
<dbReference type="Proteomes" id="UP001162131">
    <property type="component" value="Unassembled WGS sequence"/>
</dbReference>
<evidence type="ECO:0000256" key="6">
    <source>
        <dbReference type="ARBA" id="ARBA00022759"/>
    </source>
</evidence>
<dbReference type="PANTHER" id="PTHR11081">
    <property type="entry name" value="FLAP ENDONUCLEASE FAMILY MEMBER"/>
    <property type="match status" value="1"/>
</dbReference>
<evidence type="ECO:0000256" key="7">
    <source>
        <dbReference type="ARBA" id="ARBA00022763"/>
    </source>
</evidence>
<dbReference type="GO" id="GO:0017108">
    <property type="term" value="F:5'-flap endonuclease activity"/>
    <property type="evidence" value="ECO:0007669"/>
    <property type="project" value="TreeGrafter"/>
</dbReference>
<evidence type="ECO:0000256" key="1">
    <source>
        <dbReference type="ARBA" id="ARBA00001946"/>
    </source>
</evidence>
<evidence type="ECO:0000256" key="14">
    <source>
        <dbReference type="ARBA" id="ARBA00029382"/>
    </source>
</evidence>
<keyword evidence="3" id="KW-0235">DNA replication</keyword>
<evidence type="ECO:0000256" key="3">
    <source>
        <dbReference type="ARBA" id="ARBA00022705"/>
    </source>
</evidence>
<dbReference type="Gene3D" id="1.10.150.20">
    <property type="entry name" value="5' to 3' exonuclease, C-terminal subdomain"/>
    <property type="match status" value="1"/>
</dbReference>
<dbReference type="Pfam" id="PF00867">
    <property type="entry name" value="XPG_I"/>
    <property type="match status" value="1"/>
</dbReference>
<feature type="domain" description="XPG-I" evidence="18">
    <location>
        <begin position="260"/>
        <end position="329"/>
    </location>
</feature>
<dbReference type="SUPFAM" id="SSF47807">
    <property type="entry name" value="5' to 3' exonuclease, C-terminal subdomain"/>
    <property type="match status" value="1"/>
</dbReference>
<evidence type="ECO:0000313" key="21">
    <source>
        <dbReference type="Proteomes" id="UP001162131"/>
    </source>
</evidence>
<dbReference type="Pfam" id="PF00752">
    <property type="entry name" value="XPG_N"/>
    <property type="match status" value="1"/>
</dbReference>
<keyword evidence="2" id="KW-0597">Phosphoprotein</keyword>
<dbReference type="InterPro" id="IPR036279">
    <property type="entry name" value="5-3_exonuclease_C_sf"/>
</dbReference>
<dbReference type="InterPro" id="IPR006085">
    <property type="entry name" value="XPG_DNA_repair_N"/>
</dbReference>
<evidence type="ECO:0000256" key="13">
    <source>
        <dbReference type="ARBA" id="ARBA00023242"/>
    </source>
</evidence>
<dbReference type="InterPro" id="IPR019974">
    <property type="entry name" value="XPG_CS"/>
</dbReference>
<keyword evidence="5" id="KW-0479">Metal-binding</keyword>
<dbReference type="SUPFAM" id="SSF88723">
    <property type="entry name" value="PIN domain-like"/>
    <property type="match status" value="1"/>
</dbReference>
<evidence type="ECO:0000256" key="10">
    <source>
        <dbReference type="ARBA" id="ARBA00022842"/>
    </source>
</evidence>
<evidence type="ECO:0000259" key="18">
    <source>
        <dbReference type="SMART" id="SM00484"/>
    </source>
</evidence>
<dbReference type="GO" id="GO:0003677">
    <property type="term" value="F:DNA binding"/>
    <property type="evidence" value="ECO:0007669"/>
    <property type="project" value="InterPro"/>
</dbReference>
<evidence type="ECO:0000256" key="12">
    <source>
        <dbReference type="ARBA" id="ARBA00023204"/>
    </source>
</evidence>
<gene>
    <name evidence="20" type="ORF">BSTOLATCC_MIC2813</name>
</gene>
<evidence type="ECO:0000256" key="2">
    <source>
        <dbReference type="ARBA" id="ARBA00022553"/>
    </source>
</evidence>
<dbReference type="GO" id="GO:0006260">
    <property type="term" value="P:DNA replication"/>
    <property type="evidence" value="ECO:0007669"/>
    <property type="project" value="UniProtKB-KW"/>
</dbReference>
<reference evidence="20" key="1">
    <citation type="submission" date="2021-09" db="EMBL/GenBank/DDBJ databases">
        <authorList>
            <consortium name="AG Swart"/>
            <person name="Singh M."/>
            <person name="Singh A."/>
            <person name="Seah K."/>
            <person name="Emmerich C."/>
        </authorList>
    </citation>
    <scope>NUCLEOTIDE SEQUENCE</scope>
    <source>
        <strain evidence="20">ATCC30299</strain>
    </source>
</reference>
<dbReference type="FunFam" id="3.40.50.1010:FF:000016">
    <property type="entry name" value="Flap endonuclease 1"/>
    <property type="match status" value="2"/>
</dbReference>
<dbReference type="AlphaFoldDB" id="A0AAU9ICK9"/>
<dbReference type="EMBL" id="CAJZBQ010000003">
    <property type="protein sequence ID" value="CAG9311111.1"/>
    <property type="molecule type" value="Genomic_DNA"/>
</dbReference>
<evidence type="ECO:0000256" key="11">
    <source>
        <dbReference type="ARBA" id="ARBA00023128"/>
    </source>
</evidence>
<keyword evidence="11" id="KW-0496">Mitochondrion</keyword>
<evidence type="ECO:0000256" key="16">
    <source>
        <dbReference type="ARBA" id="ARBA00063178"/>
    </source>
</evidence>
<feature type="region of interest" description="Disordered" evidence="17">
    <location>
        <begin position="124"/>
        <end position="144"/>
    </location>
</feature>
<keyword evidence="13" id="KW-0539">Nucleus</keyword>
<sequence length="484" mass="55097">MGIKQLMKLINEKAPSAVRKITLEQYSGKVIACDASMAIYQCLIAPLFKSQSGMLSDESGNPTSHLMGLLSRTIQLLEHNIKPIWVFDGKAPEEKSQELTKRKLLKKKNQDKLREAQGEILPTKTPREDSHIPYTPTESHIPMPKCAEIPISNEKNWKNRKENQTHQRRKFKKKVDDIETELRLKISSLLGYEIPIIESEDYLCKGESDEEEVGLMREIDAMVGYLSKNKYSDIEEVKKIARRTVHITKEMVDDAKKLLHLMGVPVIEAPGEAEAQCAELVKNSRAYAVLTEDMDTLAFGANIMVRGMGSKNEPMVEITLENILRDFQMKLETFIDLCILLGCDYTSTIEGIGHKRAFALLQECSSIENVINVADKGSKGNFKVPSDFDYNKARNLFLHPVVSEPDQLDLNWEVPNEGDLRDFLMVQKDFGKEKINGFIRRLNNISKKPAQMRLDAFYDSETLKRPPEDTKKIKKKAAPKKKKK</sequence>
<dbReference type="SMART" id="SM00279">
    <property type="entry name" value="HhH2"/>
    <property type="match status" value="1"/>
</dbReference>
<feature type="compositionally biased region" description="Basic residues" evidence="17">
    <location>
        <begin position="472"/>
        <end position="484"/>
    </location>
</feature>
<evidence type="ECO:0000256" key="8">
    <source>
        <dbReference type="ARBA" id="ARBA00022801"/>
    </source>
</evidence>
<feature type="domain" description="XPG N-terminal" evidence="19">
    <location>
        <begin position="1"/>
        <end position="109"/>
    </location>
</feature>
<keyword evidence="7" id="KW-0227">DNA damage</keyword>
<evidence type="ECO:0000256" key="15">
    <source>
        <dbReference type="ARBA" id="ARBA00034726"/>
    </source>
</evidence>
<evidence type="ECO:0008006" key="22">
    <source>
        <dbReference type="Google" id="ProtNLM"/>
    </source>
</evidence>
<comment type="similarity">
    <text evidence="15">Belongs to the XPG/RAD2 endonuclease family. FEN1 subfamily.</text>
</comment>
<comment type="subunit">
    <text evidence="16">Interacts with PCNA1 and PCNA2. Three molecules of FEN1 bind to one PCNA trimer with each molecule binding to one PCNA monomer. PCNA stimulates the nuclease activity without altering cleavage specificity.</text>
</comment>